<proteinExistence type="predicted"/>
<organism evidence="2 3">
    <name type="scientific">Candidatus Pantoea soli</name>
    <dbReference type="NCBI Taxonomy" id="3098669"/>
    <lineage>
        <taxon>Bacteria</taxon>
        <taxon>Pseudomonadati</taxon>
        <taxon>Pseudomonadota</taxon>
        <taxon>Gammaproteobacteria</taxon>
        <taxon>Enterobacterales</taxon>
        <taxon>Erwiniaceae</taxon>
        <taxon>Pantoea</taxon>
    </lineage>
</organism>
<evidence type="ECO:0000259" key="1">
    <source>
        <dbReference type="SMART" id="SM01022"/>
    </source>
</evidence>
<dbReference type="OrthoDB" id="9807542at2"/>
<reference evidence="2 3" key="1">
    <citation type="submission" date="2018-10" db="EMBL/GenBank/DDBJ databases">
        <title>Genome Sequencing of Pantoea dispersa DSM 32899.</title>
        <authorList>
            <person name="Nawrath M."/>
            <person name="Ottenheim C."/>
            <person name="Wilm A."/>
            <person name="Zimmermann W."/>
            <person name="Wu J.C."/>
        </authorList>
    </citation>
    <scope>NUCLEOTIDE SEQUENCE [LARGE SCALE GENOMIC DNA]</scope>
    <source>
        <strain evidence="2 3">DSM 32899</strain>
        <plasmid evidence="2 3">unnamed2</plasmid>
    </source>
</reference>
<keyword evidence="3" id="KW-1185">Reference proteome</keyword>
<dbReference type="RefSeq" id="WP_145892017.1">
    <property type="nucleotide sequence ID" value="NZ_CP032704.1"/>
</dbReference>
<feature type="domain" description="ASCH" evidence="1">
    <location>
        <begin position="17"/>
        <end position="137"/>
    </location>
</feature>
<evidence type="ECO:0000313" key="2">
    <source>
        <dbReference type="EMBL" id="QDY44442.1"/>
    </source>
</evidence>
<dbReference type="AlphaFoldDB" id="A0A518XJT2"/>
<dbReference type="Pfam" id="PF04266">
    <property type="entry name" value="ASCH"/>
    <property type="match status" value="1"/>
</dbReference>
<protein>
    <submittedName>
        <fullName evidence="2">ASCH domain-containing protein</fullName>
    </submittedName>
</protein>
<gene>
    <name evidence="2" type="ORF">D8B20_21225</name>
</gene>
<dbReference type="EMBL" id="CP032704">
    <property type="protein sequence ID" value="QDY44442.1"/>
    <property type="molecule type" value="Genomic_DNA"/>
</dbReference>
<dbReference type="CDD" id="cd06553">
    <property type="entry name" value="ASCH_Ef3133_like"/>
    <property type="match status" value="1"/>
</dbReference>
<dbReference type="PANTHER" id="PTHR39203">
    <property type="entry name" value="CYTOPLASMIC PROTEIN-RELATED"/>
    <property type="match status" value="1"/>
</dbReference>
<dbReference type="InterPro" id="IPR009326">
    <property type="entry name" value="DUF984"/>
</dbReference>
<dbReference type="InterPro" id="IPR015947">
    <property type="entry name" value="PUA-like_sf"/>
</dbReference>
<dbReference type="SMART" id="SM01022">
    <property type="entry name" value="ASCH"/>
    <property type="match status" value="1"/>
</dbReference>
<accession>A0A518XJT2</accession>
<dbReference type="SUPFAM" id="SSF88697">
    <property type="entry name" value="PUA domain-like"/>
    <property type="match status" value="1"/>
</dbReference>
<dbReference type="Proteomes" id="UP000319411">
    <property type="component" value="Plasmid unnamed2"/>
</dbReference>
<dbReference type="KEGG" id="pdis:D8B20_21225"/>
<dbReference type="Gene3D" id="3.10.400.10">
    <property type="entry name" value="Sulfate adenylyltransferase"/>
    <property type="match status" value="1"/>
</dbReference>
<sequence>MNDTALLNEKYPGALTWQFGDSPALADELAQLVLDGLKTATCTSMVAYQKETARGEAPAIGSYSIILNGKGQAVCVIRTLATSVTRFCDVMPELARKEGEGDLSLEYWRQEHRRFFEREGTFSEEMELVFEEFEVVERLDVRET</sequence>
<dbReference type="InterPro" id="IPR007374">
    <property type="entry name" value="ASCH_domain"/>
</dbReference>
<name>A0A518XJT2_9GAMM</name>
<dbReference type="PANTHER" id="PTHR39203:SF1">
    <property type="entry name" value="CYTOPLASMIC PROTEIN"/>
    <property type="match status" value="1"/>
</dbReference>
<dbReference type="PIRSF" id="PIRSF021320">
    <property type="entry name" value="DUF984"/>
    <property type="match status" value="1"/>
</dbReference>
<evidence type="ECO:0000313" key="3">
    <source>
        <dbReference type="Proteomes" id="UP000319411"/>
    </source>
</evidence>
<geneLocation type="plasmid" evidence="2 3">
    <name>unnamed2</name>
</geneLocation>
<keyword evidence="2" id="KW-0614">Plasmid</keyword>